<evidence type="ECO:0000313" key="3">
    <source>
        <dbReference type="Proteomes" id="UP000712281"/>
    </source>
</evidence>
<organism evidence="2 3">
    <name type="scientific">Brassica cretica</name>
    <name type="common">Mustard</name>
    <dbReference type="NCBI Taxonomy" id="69181"/>
    <lineage>
        <taxon>Eukaryota</taxon>
        <taxon>Viridiplantae</taxon>
        <taxon>Streptophyta</taxon>
        <taxon>Embryophyta</taxon>
        <taxon>Tracheophyta</taxon>
        <taxon>Spermatophyta</taxon>
        <taxon>Magnoliopsida</taxon>
        <taxon>eudicotyledons</taxon>
        <taxon>Gunneridae</taxon>
        <taxon>Pentapetalae</taxon>
        <taxon>rosids</taxon>
        <taxon>malvids</taxon>
        <taxon>Brassicales</taxon>
        <taxon>Brassicaceae</taxon>
        <taxon>Brassiceae</taxon>
        <taxon>Brassica</taxon>
    </lineage>
</organism>
<reference evidence="2" key="1">
    <citation type="submission" date="2019-12" db="EMBL/GenBank/DDBJ databases">
        <title>Genome sequencing and annotation of Brassica cretica.</title>
        <authorList>
            <person name="Studholme D.J."/>
            <person name="Sarris P.F."/>
        </authorList>
    </citation>
    <scope>NUCLEOTIDE SEQUENCE</scope>
    <source>
        <strain evidence="2">PFS-001/15</strain>
        <tissue evidence="2">Leaf</tissue>
    </source>
</reference>
<feature type="compositionally biased region" description="Basic and acidic residues" evidence="1">
    <location>
        <begin position="81"/>
        <end position="98"/>
    </location>
</feature>
<dbReference type="AlphaFoldDB" id="A0A8S9FZ46"/>
<feature type="region of interest" description="Disordered" evidence="1">
    <location>
        <begin position="77"/>
        <end position="113"/>
    </location>
</feature>
<evidence type="ECO:0000313" key="2">
    <source>
        <dbReference type="EMBL" id="KAF2538344.1"/>
    </source>
</evidence>
<gene>
    <name evidence="2" type="ORF">F2Q68_00021028</name>
</gene>
<feature type="compositionally biased region" description="Polar residues" evidence="1">
    <location>
        <begin position="99"/>
        <end position="113"/>
    </location>
</feature>
<name>A0A8S9FZ46_BRACR</name>
<evidence type="ECO:0000256" key="1">
    <source>
        <dbReference type="SAM" id="MobiDB-lite"/>
    </source>
</evidence>
<accession>A0A8S9FZ46</accession>
<sequence length="113" mass="12873">MPDCMRGYGQSIDRLDRSLVWSIKRLRAVTPSTLSEVFVWPVSRQRVRASLGSLLVAWHPIPHWAIPLSLTPHSSPFRCRQRGEQHVPRPPEMLERQEPSMSSRGSAARCSTD</sequence>
<dbReference type="EMBL" id="QGKW02002228">
    <property type="protein sequence ID" value="KAF2538344.1"/>
    <property type="molecule type" value="Genomic_DNA"/>
</dbReference>
<protein>
    <submittedName>
        <fullName evidence="2">Uncharacterized protein</fullName>
    </submittedName>
</protein>
<dbReference type="Proteomes" id="UP000712281">
    <property type="component" value="Unassembled WGS sequence"/>
</dbReference>
<comment type="caution">
    <text evidence="2">The sequence shown here is derived from an EMBL/GenBank/DDBJ whole genome shotgun (WGS) entry which is preliminary data.</text>
</comment>
<proteinExistence type="predicted"/>